<gene>
    <name evidence="1" type="ORF">SAMN03080617_00622</name>
</gene>
<dbReference type="InterPro" id="IPR036390">
    <property type="entry name" value="WH_DNA-bd_sf"/>
</dbReference>
<proteinExistence type="predicted"/>
<dbReference type="PANTHER" id="PTHR33221:SF13">
    <property type="entry name" value="TRANSCRIPTIONAL REGULATOR-RELATED"/>
    <property type="match status" value="1"/>
</dbReference>
<dbReference type="Proteomes" id="UP000198756">
    <property type="component" value="Unassembled WGS sequence"/>
</dbReference>
<protein>
    <submittedName>
        <fullName evidence="1">Transcriptional regulator, BadM/Rrf2 family</fullName>
    </submittedName>
</protein>
<accession>A0A1G5VQ79</accession>
<dbReference type="GO" id="GO:0005829">
    <property type="term" value="C:cytosol"/>
    <property type="evidence" value="ECO:0007669"/>
    <property type="project" value="TreeGrafter"/>
</dbReference>
<dbReference type="EMBL" id="FMXE01000004">
    <property type="protein sequence ID" value="SDA47908.1"/>
    <property type="molecule type" value="Genomic_DNA"/>
</dbReference>
<keyword evidence="2" id="KW-1185">Reference proteome</keyword>
<name>A0A1G5VQ79_9BACT</name>
<organism evidence="1 2">
    <name type="scientific">Algoriphagus alkaliphilus</name>
    <dbReference type="NCBI Taxonomy" id="279824"/>
    <lineage>
        <taxon>Bacteria</taxon>
        <taxon>Pseudomonadati</taxon>
        <taxon>Bacteroidota</taxon>
        <taxon>Cytophagia</taxon>
        <taxon>Cytophagales</taxon>
        <taxon>Cyclobacteriaceae</taxon>
        <taxon>Algoriphagus</taxon>
    </lineage>
</organism>
<dbReference type="InterPro" id="IPR000944">
    <property type="entry name" value="Tscrpt_reg_Rrf2"/>
</dbReference>
<evidence type="ECO:0000313" key="2">
    <source>
        <dbReference type="Proteomes" id="UP000198756"/>
    </source>
</evidence>
<dbReference type="OrthoDB" id="9808360at2"/>
<dbReference type="Pfam" id="PF02082">
    <property type="entry name" value="Rrf2"/>
    <property type="match status" value="1"/>
</dbReference>
<reference evidence="2" key="1">
    <citation type="submission" date="2016-10" db="EMBL/GenBank/DDBJ databases">
        <authorList>
            <person name="Varghese N."/>
            <person name="Submissions S."/>
        </authorList>
    </citation>
    <scope>NUCLEOTIDE SEQUENCE [LARGE SCALE GENOMIC DNA]</scope>
    <source>
        <strain evidence="2">DSM 22703</strain>
    </source>
</reference>
<dbReference type="InterPro" id="IPR036388">
    <property type="entry name" value="WH-like_DNA-bd_sf"/>
</dbReference>
<dbReference type="GO" id="GO:0003700">
    <property type="term" value="F:DNA-binding transcription factor activity"/>
    <property type="evidence" value="ECO:0007669"/>
    <property type="project" value="TreeGrafter"/>
</dbReference>
<dbReference type="PANTHER" id="PTHR33221">
    <property type="entry name" value="WINGED HELIX-TURN-HELIX TRANSCRIPTIONAL REGULATOR, RRF2 FAMILY"/>
    <property type="match status" value="1"/>
</dbReference>
<dbReference type="STRING" id="279824.SAMN03080617_00622"/>
<sequence length="144" mass="15551">MFSKACEYGIKAMIYVGTQSLKGERVKIGEIVENVGSPEAFTAKILSELVKNGLIESLKGPYGGFYIPSDQMESIKVIHIVSVIDGDAIFSGCGLGLRECNAQEPCPMHTKFVKIRSELKQALASTSLLELANGIKSGKTILVR</sequence>
<evidence type="ECO:0000313" key="1">
    <source>
        <dbReference type="EMBL" id="SDA47908.1"/>
    </source>
</evidence>
<dbReference type="PROSITE" id="PS51197">
    <property type="entry name" value="HTH_RRF2_2"/>
    <property type="match status" value="1"/>
</dbReference>
<dbReference type="Gene3D" id="1.10.10.10">
    <property type="entry name" value="Winged helix-like DNA-binding domain superfamily/Winged helix DNA-binding domain"/>
    <property type="match status" value="1"/>
</dbReference>
<dbReference type="InterPro" id="IPR030489">
    <property type="entry name" value="TR_Rrf2-type_CS"/>
</dbReference>
<dbReference type="PROSITE" id="PS01332">
    <property type="entry name" value="HTH_RRF2_1"/>
    <property type="match status" value="1"/>
</dbReference>
<dbReference type="AlphaFoldDB" id="A0A1G5VQ79"/>
<dbReference type="SUPFAM" id="SSF46785">
    <property type="entry name" value="Winged helix' DNA-binding domain"/>
    <property type="match status" value="1"/>
</dbReference>
<dbReference type="NCBIfam" id="TIGR00738">
    <property type="entry name" value="rrf2_super"/>
    <property type="match status" value="1"/>
</dbReference>
<dbReference type="RefSeq" id="WP_092728605.1">
    <property type="nucleotide sequence ID" value="NZ_FMXE01000004.1"/>
</dbReference>